<organism evidence="4">
    <name type="scientific">Bemisia tabaci</name>
    <name type="common">Sweetpotato whitefly</name>
    <name type="synonym">Aleurodes tabaci</name>
    <dbReference type="NCBI Taxonomy" id="7038"/>
    <lineage>
        <taxon>Eukaryota</taxon>
        <taxon>Metazoa</taxon>
        <taxon>Ecdysozoa</taxon>
        <taxon>Arthropoda</taxon>
        <taxon>Hexapoda</taxon>
        <taxon>Insecta</taxon>
        <taxon>Pterygota</taxon>
        <taxon>Neoptera</taxon>
        <taxon>Paraneoptera</taxon>
        <taxon>Hemiptera</taxon>
        <taxon>Sternorrhyncha</taxon>
        <taxon>Aleyrodoidea</taxon>
        <taxon>Aleyrodidae</taxon>
        <taxon>Aleyrodinae</taxon>
        <taxon>Bemisia</taxon>
    </lineage>
</organism>
<dbReference type="PANTHER" id="PTHR16048:SF3">
    <property type="entry name" value="E3 UBIQUITIN-PROTEIN LIGASE MSL2"/>
    <property type="match status" value="1"/>
</dbReference>
<keyword evidence="5" id="KW-1185">Reference proteome</keyword>
<dbReference type="PANTHER" id="PTHR16048">
    <property type="entry name" value="MSL2-RELATED"/>
    <property type="match status" value="1"/>
</dbReference>
<keyword evidence="1" id="KW-0539">Nucleus</keyword>
<dbReference type="InterPro" id="IPR032049">
    <property type="entry name" value="Msl2-CXC"/>
</dbReference>
<dbReference type="KEGG" id="btab:109038617"/>
<dbReference type="AlphaFoldDB" id="A0A451FV17"/>
<dbReference type="InterPro" id="IPR013083">
    <property type="entry name" value="Znf_RING/FYVE/PHD"/>
</dbReference>
<feature type="domain" description="CXC MSL2-type" evidence="2">
    <location>
        <begin position="269"/>
        <end position="320"/>
    </location>
</feature>
<sequence>MNPTSLYVSICKLVMQVEENDPSVWTDLCTLIPYLRQSLSCAVCGELLIEPCTPSATSCQHHVCKLCKGGKKRIKPACVWCKNDDDYIDNVHLRLLLQCYKKMCEYIMSCSLTLTHLSRTASQIDSSSNVKKSNASSSLLDIIREGSGFKDNFKSTIGLSKSAYSILPCVYTNSSTQTLQSNQSSNDSSVLRTAFRNNTQWKANTIKTLNSSTPIAPSLNSPRISRPIIKKKTVKKVVPPQDHPVHSQHHSPMVSYSPAPKIKAAGTKPVRSGCRCGNATASPGKLTCCGQRCPCYIESKACLECKCRGCRNPHISDGQKKLPDLNSYPVHIADLHLNVNDQSSVIPSNATVQVVGVYTTQLETLPGRFVIDNDGCLTDGDGVNTTEI</sequence>
<dbReference type="OrthoDB" id="10012174at2759"/>
<dbReference type="EMBL" id="MG708327">
    <property type="protein sequence ID" value="QAB02867.1"/>
    <property type="molecule type" value="mRNA"/>
</dbReference>
<dbReference type="SMART" id="SM01114">
    <property type="entry name" value="CXC"/>
    <property type="match status" value="1"/>
</dbReference>
<dbReference type="CDD" id="cd13122">
    <property type="entry name" value="MSL2_CXC"/>
    <property type="match status" value="1"/>
</dbReference>
<keyword evidence="1" id="KW-0158">Chromosome</keyword>
<dbReference type="Pfam" id="PF16682">
    <property type="entry name" value="MSL2-CXC"/>
    <property type="match status" value="1"/>
</dbReference>
<dbReference type="PROSITE" id="PS52051">
    <property type="entry name" value="CXC_MSL2"/>
    <property type="match status" value="1"/>
</dbReference>
<evidence type="ECO:0000313" key="3">
    <source>
        <dbReference type="EMBL" id="CAH0389629.1"/>
    </source>
</evidence>
<accession>A0A451FV17</accession>
<name>A0A451FV17_BEMTA</name>
<evidence type="ECO:0000259" key="2">
    <source>
        <dbReference type="PROSITE" id="PS52051"/>
    </source>
</evidence>
<protein>
    <submittedName>
        <fullName evidence="4">MSL2 protein</fullName>
    </submittedName>
</protein>
<dbReference type="GO" id="GO:0072487">
    <property type="term" value="C:MSL complex"/>
    <property type="evidence" value="ECO:0007669"/>
    <property type="project" value="UniProtKB-UniRule"/>
</dbReference>
<dbReference type="Proteomes" id="UP001152759">
    <property type="component" value="Chromosome 5"/>
</dbReference>
<dbReference type="GO" id="GO:0016567">
    <property type="term" value="P:protein ubiquitination"/>
    <property type="evidence" value="ECO:0007669"/>
    <property type="project" value="TreeGrafter"/>
</dbReference>
<dbReference type="EMBL" id="OU963866">
    <property type="protein sequence ID" value="CAH0389629.1"/>
    <property type="molecule type" value="Genomic_DNA"/>
</dbReference>
<reference evidence="4" key="1">
    <citation type="submission" date="2017-12" db="EMBL/GenBank/DDBJ databases">
        <title>Genome-wide dissection of sex determination genes in a highly invasive whitefly, Bemisia tabaci Q.</title>
        <authorList>
            <person name="Liu Y."/>
        </authorList>
    </citation>
    <scope>NUCLEOTIDE SEQUENCE</scope>
</reference>
<dbReference type="InterPro" id="IPR037922">
    <property type="entry name" value="MSL2"/>
</dbReference>
<proteinExistence type="evidence at transcript level"/>
<dbReference type="Pfam" id="PF16685">
    <property type="entry name" value="zf-RING_10"/>
    <property type="match status" value="1"/>
</dbReference>
<gene>
    <name evidence="3" type="ORF">BEMITA_LOCUS8439</name>
</gene>
<dbReference type="InterPro" id="IPR033467">
    <property type="entry name" value="Tesmin/TSO1-like_CXC"/>
</dbReference>
<evidence type="ECO:0000313" key="5">
    <source>
        <dbReference type="Proteomes" id="UP001152759"/>
    </source>
</evidence>
<evidence type="ECO:0000256" key="1">
    <source>
        <dbReference type="PROSITE-ProRule" id="PRU01396"/>
    </source>
</evidence>
<evidence type="ECO:0000313" key="4">
    <source>
        <dbReference type="EMBL" id="QAB02867.1"/>
    </source>
</evidence>
<comment type="similarity">
    <text evidence="1">Belongs to the MSL2 family.</text>
</comment>
<dbReference type="InterPro" id="IPR032043">
    <property type="entry name" value="Msl2_Znf-RING"/>
</dbReference>
<reference evidence="3" key="2">
    <citation type="submission" date="2021-12" db="EMBL/GenBank/DDBJ databases">
        <authorList>
            <person name="King R."/>
        </authorList>
    </citation>
    <scope>NUCLEOTIDE SEQUENCE</scope>
</reference>
<dbReference type="GO" id="GO:0061630">
    <property type="term" value="F:ubiquitin protein ligase activity"/>
    <property type="evidence" value="ECO:0007669"/>
    <property type="project" value="InterPro"/>
</dbReference>
<dbReference type="Gene3D" id="3.30.40.10">
    <property type="entry name" value="Zinc/RING finger domain, C3HC4 (zinc finger)"/>
    <property type="match status" value="1"/>
</dbReference>